<dbReference type="Pfam" id="PF13505">
    <property type="entry name" value="OMP_b-brl"/>
    <property type="match status" value="1"/>
</dbReference>
<dbReference type="Proteomes" id="UP000073601">
    <property type="component" value="Unassembled WGS sequence"/>
</dbReference>
<feature type="signal peptide" evidence="2">
    <location>
        <begin position="1"/>
        <end position="20"/>
    </location>
</feature>
<keyword evidence="5" id="KW-1185">Reference proteome</keyword>
<evidence type="ECO:0000313" key="4">
    <source>
        <dbReference type="EMBL" id="CZF86231.1"/>
    </source>
</evidence>
<dbReference type="RefSeq" id="WP_062713988.1">
    <property type="nucleotide sequence ID" value="NZ_CAWRCI010000057.1"/>
</dbReference>
<dbReference type="SUPFAM" id="SSF56925">
    <property type="entry name" value="OMPA-like"/>
    <property type="match status" value="1"/>
</dbReference>
<dbReference type="InterPro" id="IPR027385">
    <property type="entry name" value="Beta-barrel_OMP"/>
</dbReference>
<sequence length="183" mass="19557">MMKKLVIAAVTLGFAFGAHASDGEGFRLGFKDLRSDLELEGGNVVDTTYKADLSGIELGYDFNKIAGASISYAKGNGDLGDYKDFRISGEFGYDFNVIPEYLRLKPYGSLGYEKADISGPVNSLTQTHLDVSMSGLSIGVGVRATIMKYGYMALETTAMASNDYGLDSTLVNSSVTVGGKYAF</sequence>
<evidence type="ECO:0000256" key="2">
    <source>
        <dbReference type="SAM" id="SignalP"/>
    </source>
</evidence>
<name>A0A128FIY3_9GAMM</name>
<feature type="chain" id="PRO_5007282502" description="Outer membrane protein beta-barrel domain-containing protein" evidence="2">
    <location>
        <begin position="21"/>
        <end position="183"/>
    </location>
</feature>
<dbReference type="Gene3D" id="2.40.160.20">
    <property type="match status" value="1"/>
</dbReference>
<dbReference type="EMBL" id="FIZY01000057">
    <property type="protein sequence ID" value="CZF86231.1"/>
    <property type="molecule type" value="Genomic_DNA"/>
</dbReference>
<evidence type="ECO:0000256" key="1">
    <source>
        <dbReference type="ARBA" id="ARBA00022729"/>
    </source>
</evidence>
<proteinExistence type="predicted"/>
<dbReference type="AlphaFoldDB" id="A0A128FIY3"/>
<protein>
    <recommendedName>
        <fullName evidence="3">Outer membrane protein beta-barrel domain-containing protein</fullName>
    </recommendedName>
</protein>
<dbReference type="InterPro" id="IPR011250">
    <property type="entry name" value="OMP/PagP_B-barrel"/>
</dbReference>
<dbReference type="OrthoDB" id="5862605at2"/>
<organism evidence="4 5">
    <name type="scientific">Grimontia marina</name>
    <dbReference type="NCBI Taxonomy" id="646534"/>
    <lineage>
        <taxon>Bacteria</taxon>
        <taxon>Pseudomonadati</taxon>
        <taxon>Pseudomonadota</taxon>
        <taxon>Gammaproteobacteria</taxon>
        <taxon>Vibrionales</taxon>
        <taxon>Vibrionaceae</taxon>
        <taxon>Grimontia</taxon>
    </lineage>
</organism>
<gene>
    <name evidence="4" type="ORF">GMA8713_04265</name>
</gene>
<reference evidence="5" key="1">
    <citation type="submission" date="2016-02" db="EMBL/GenBank/DDBJ databases">
        <authorList>
            <person name="Rodrigo-Torres Lidia"/>
            <person name="Arahal R.David."/>
        </authorList>
    </citation>
    <scope>NUCLEOTIDE SEQUENCE [LARGE SCALE GENOMIC DNA]</scope>
    <source>
        <strain evidence="5">CECT 8713</strain>
    </source>
</reference>
<evidence type="ECO:0000259" key="3">
    <source>
        <dbReference type="Pfam" id="PF13505"/>
    </source>
</evidence>
<keyword evidence="1 2" id="KW-0732">Signal</keyword>
<evidence type="ECO:0000313" key="5">
    <source>
        <dbReference type="Proteomes" id="UP000073601"/>
    </source>
</evidence>
<accession>A0A128FIY3</accession>
<feature type="domain" description="Outer membrane protein beta-barrel" evidence="3">
    <location>
        <begin position="7"/>
        <end position="183"/>
    </location>
</feature>